<dbReference type="AlphaFoldDB" id="A0A382I9F7"/>
<sequence length="25" mass="2921">MSFKKLNYERSTEAYMARASAEHLS</sequence>
<protein>
    <submittedName>
        <fullName evidence="1">Uncharacterized protein</fullName>
    </submittedName>
</protein>
<accession>A0A382I9F7</accession>
<organism evidence="1">
    <name type="scientific">marine metagenome</name>
    <dbReference type="NCBI Taxonomy" id="408172"/>
    <lineage>
        <taxon>unclassified sequences</taxon>
        <taxon>metagenomes</taxon>
        <taxon>ecological metagenomes</taxon>
    </lineage>
</organism>
<dbReference type="EMBL" id="UINC01066004">
    <property type="protein sequence ID" value="SVB96246.1"/>
    <property type="molecule type" value="Genomic_DNA"/>
</dbReference>
<proteinExistence type="predicted"/>
<gene>
    <name evidence="1" type="ORF">METZ01_LOCUS249100</name>
</gene>
<reference evidence="1" key="1">
    <citation type="submission" date="2018-05" db="EMBL/GenBank/DDBJ databases">
        <authorList>
            <person name="Lanie J.A."/>
            <person name="Ng W.-L."/>
            <person name="Kazmierczak K.M."/>
            <person name="Andrzejewski T.M."/>
            <person name="Davidsen T.M."/>
            <person name="Wayne K.J."/>
            <person name="Tettelin H."/>
            <person name="Glass J.I."/>
            <person name="Rusch D."/>
            <person name="Podicherti R."/>
            <person name="Tsui H.-C.T."/>
            <person name="Winkler M.E."/>
        </authorList>
    </citation>
    <scope>NUCLEOTIDE SEQUENCE</scope>
</reference>
<evidence type="ECO:0000313" key="1">
    <source>
        <dbReference type="EMBL" id="SVB96246.1"/>
    </source>
</evidence>
<name>A0A382I9F7_9ZZZZ</name>
<feature type="non-terminal residue" evidence="1">
    <location>
        <position position="25"/>
    </location>
</feature>